<accession>A0A4Y8M8H3</accession>
<keyword evidence="4 7" id="KW-1133">Transmembrane helix</keyword>
<feature type="transmembrane region" description="Helical" evidence="7">
    <location>
        <begin position="588"/>
        <end position="605"/>
    </location>
</feature>
<dbReference type="Proteomes" id="UP000297900">
    <property type="component" value="Unassembled WGS sequence"/>
</dbReference>
<dbReference type="GO" id="GO:0043161">
    <property type="term" value="P:proteasome-mediated ubiquitin-dependent protein catabolic process"/>
    <property type="evidence" value="ECO:0007669"/>
    <property type="project" value="TreeGrafter"/>
</dbReference>
<dbReference type="Pfam" id="PF01436">
    <property type="entry name" value="NHL"/>
    <property type="match status" value="1"/>
</dbReference>
<keyword evidence="2 7" id="KW-0812">Transmembrane</keyword>
<feature type="repeat" description="NHL" evidence="6">
    <location>
        <begin position="116"/>
        <end position="148"/>
    </location>
</feature>
<evidence type="ECO:0000256" key="3">
    <source>
        <dbReference type="ARBA" id="ARBA00022737"/>
    </source>
</evidence>
<evidence type="ECO:0000313" key="9">
    <source>
        <dbReference type="EMBL" id="TFE29405.1"/>
    </source>
</evidence>
<feature type="transmembrane region" description="Helical" evidence="7">
    <location>
        <begin position="647"/>
        <end position="669"/>
    </location>
</feature>
<evidence type="ECO:0000256" key="6">
    <source>
        <dbReference type="PROSITE-ProRule" id="PRU00504"/>
    </source>
</evidence>
<evidence type="ECO:0000256" key="2">
    <source>
        <dbReference type="ARBA" id="ARBA00022692"/>
    </source>
</evidence>
<comment type="caution">
    <text evidence="9">The sequence shown here is derived from an EMBL/GenBank/DDBJ whole genome shotgun (WGS) entry which is preliminary data.</text>
</comment>
<evidence type="ECO:0000259" key="8">
    <source>
        <dbReference type="Pfam" id="PF04893"/>
    </source>
</evidence>
<protein>
    <recommendedName>
        <fullName evidence="8">Yip1 domain-containing protein</fullName>
    </recommendedName>
</protein>
<dbReference type="Gene3D" id="2.120.10.30">
    <property type="entry name" value="TolB, C-terminal domain"/>
    <property type="match status" value="2"/>
</dbReference>
<dbReference type="SUPFAM" id="SSF63829">
    <property type="entry name" value="Calcium-dependent phosphotriesterase"/>
    <property type="match status" value="1"/>
</dbReference>
<dbReference type="GO" id="GO:0000209">
    <property type="term" value="P:protein polyubiquitination"/>
    <property type="evidence" value="ECO:0007669"/>
    <property type="project" value="TreeGrafter"/>
</dbReference>
<organism evidence="9 10">
    <name type="scientific">Cohnella luojiensis</name>
    <dbReference type="NCBI Taxonomy" id="652876"/>
    <lineage>
        <taxon>Bacteria</taxon>
        <taxon>Bacillati</taxon>
        <taxon>Bacillota</taxon>
        <taxon>Bacilli</taxon>
        <taxon>Bacillales</taxon>
        <taxon>Paenibacillaceae</taxon>
        <taxon>Cohnella</taxon>
    </lineage>
</organism>
<dbReference type="AlphaFoldDB" id="A0A4Y8M8H3"/>
<gene>
    <name evidence="9" type="ORF">E2980_05250</name>
</gene>
<keyword evidence="5 7" id="KW-0472">Membrane</keyword>
<feature type="transmembrane region" description="Helical" evidence="7">
    <location>
        <begin position="611"/>
        <end position="635"/>
    </location>
</feature>
<evidence type="ECO:0000256" key="7">
    <source>
        <dbReference type="SAM" id="Phobius"/>
    </source>
</evidence>
<comment type="subcellular location">
    <subcellularLocation>
        <location evidence="1">Membrane</location>
        <topology evidence="1">Multi-pass membrane protein</topology>
    </subcellularLocation>
</comment>
<dbReference type="CDD" id="cd05819">
    <property type="entry name" value="NHL"/>
    <property type="match status" value="1"/>
</dbReference>
<evidence type="ECO:0000256" key="4">
    <source>
        <dbReference type="ARBA" id="ARBA00022989"/>
    </source>
</evidence>
<dbReference type="Pfam" id="PF04893">
    <property type="entry name" value="Yip1"/>
    <property type="match status" value="1"/>
</dbReference>
<feature type="transmembrane region" description="Helical" evidence="7">
    <location>
        <begin position="441"/>
        <end position="460"/>
    </location>
</feature>
<dbReference type="PANTHER" id="PTHR24104">
    <property type="entry name" value="E3 UBIQUITIN-PROTEIN LIGASE NHLRC1-RELATED"/>
    <property type="match status" value="1"/>
</dbReference>
<feature type="transmembrane region" description="Helical" evidence="7">
    <location>
        <begin position="512"/>
        <end position="537"/>
    </location>
</feature>
<reference evidence="9 10" key="1">
    <citation type="submission" date="2019-03" db="EMBL/GenBank/DDBJ databases">
        <title>Cohnella endophytica sp. nov., a novel endophytic bacterium isolated from bark of Sonneratia apetala.</title>
        <authorList>
            <person name="Tuo L."/>
        </authorList>
    </citation>
    <scope>NUCLEOTIDE SEQUENCE [LARGE SCALE GENOMIC DNA]</scope>
    <source>
        <strain evidence="9 10">CCTCC AB 208254</strain>
    </source>
</reference>
<evidence type="ECO:0000256" key="1">
    <source>
        <dbReference type="ARBA" id="ARBA00004141"/>
    </source>
</evidence>
<dbReference type="InterPro" id="IPR006977">
    <property type="entry name" value="Yip1_dom"/>
</dbReference>
<feature type="transmembrane region" description="Helical" evidence="7">
    <location>
        <begin position="549"/>
        <end position="567"/>
    </location>
</feature>
<dbReference type="InterPro" id="IPR001258">
    <property type="entry name" value="NHL_repeat"/>
</dbReference>
<name>A0A4Y8M8H3_9BACL</name>
<dbReference type="InterPro" id="IPR011042">
    <property type="entry name" value="6-blade_b-propeller_TolB-like"/>
</dbReference>
<dbReference type="GO" id="GO:0016020">
    <property type="term" value="C:membrane"/>
    <property type="evidence" value="ECO:0007669"/>
    <property type="project" value="UniProtKB-SubCell"/>
</dbReference>
<dbReference type="OrthoDB" id="9799230at2"/>
<keyword evidence="3" id="KW-0677">Repeat</keyword>
<evidence type="ECO:0000256" key="5">
    <source>
        <dbReference type="ARBA" id="ARBA00023136"/>
    </source>
</evidence>
<dbReference type="PROSITE" id="PS51125">
    <property type="entry name" value="NHL"/>
    <property type="match status" value="1"/>
</dbReference>
<sequence>MQSHSSNSTSKGSREMKRLLAFLLLAATALLAAPETMHARIPYQTTYFDSNRSYWDGIQAIYKPMGAYGDGFEEPVDLHIGADDTVYVADKGNNRIFVLGNGGTVIRTIGQDEGEGQLNSPEGVFVTPEGEVYVADSGNQRIAVFDAGGSFVREYKKPTSPLLQSEHFVPIKLVVDRRGVMYVAMNSSYQGLLRMNKEGEFMGFFGANKAQQTLLNWLKKLILNKEQLAKETASLPKPIVNISLDDEGFIYTSTAGDFGAAAIRKLNAGGVDAFKSKTFQHSHGIVDVAIDSHGFLYNVDLDFGRINIFDRNGNALFAFGFTDNNTQQYGVMGFPTSIGIDSKSNVWVTDSRTKTVHKFTRSEFGNDVMNAILLYDDGKYAESKPYWERVYARNEMFTGTYLGLGKVYLEEKNNELALSFMKEAYDTKGYSKAYWEIRLEWLQNHFIGLVLTLVAIGLLLKFTPRAIKRLLTRKPLPSALDRPLAELRNFGYVMLHPYQGFYKLKEARVSPWVIVILLVGVLVMKIVTLYGTGFLFYPVQRSQINLPNIMGLFVLPWVTWIIANYLVCSIKDGEGKFREVIQGSTYALAPYLFFSVPIVILSNVLTLDEAVLIRSLTSVMYLWMAAMFIVMTQVIHNFDFVESLKNIAITVFAIATIWLFGFIVFGLSYNLYDFVYQLYKEVNFYR</sequence>
<feature type="domain" description="Yip1" evidence="8">
    <location>
        <begin position="493"/>
        <end position="660"/>
    </location>
</feature>
<dbReference type="GO" id="GO:0061630">
    <property type="term" value="F:ubiquitin protein ligase activity"/>
    <property type="evidence" value="ECO:0007669"/>
    <property type="project" value="TreeGrafter"/>
</dbReference>
<dbReference type="GO" id="GO:0008270">
    <property type="term" value="F:zinc ion binding"/>
    <property type="evidence" value="ECO:0007669"/>
    <property type="project" value="UniProtKB-KW"/>
</dbReference>
<keyword evidence="10" id="KW-1185">Reference proteome</keyword>
<dbReference type="InterPro" id="IPR050952">
    <property type="entry name" value="TRIM-NHL_E3_ligases"/>
</dbReference>
<dbReference type="EMBL" id="SOMN01000004">
    <property type="protein sequence ID" value="TFE29405.1"/>
    <property type="molecule type" value="Genomic_DNA"/>
</dbReference>
<evidence type="ECO:0000313" key="10">
    <source>
        <dbReference type="Proteomes" id="UP000297900"/>
    </source>
</evidence>
<proteinExistence type="predicted"/>
<dbReference type="PANTHER" id="PTHR24104:SF25">
    <property type="entry name" value="PROTEIN LIN-41"/>
    <property type="match status" value="1"/>
</dbReference>